<keyword evidence="2" id="KW-0812">Transmembrane</keyword>
<evidence type="ECO:0000313" key="3">
    <source>
        <dbReference type="EMBL" id="MBB6625766.1"/>
    </source>
</evidence>
<feature type="transmembrane region" description="Helical" evidence="2">
    <location>
        <begin position="130"/>
        <end position="162"/>
    </location>
</feature>
<accession>A0A7X0V8Q3</accession>
<dbReference type="RefSeq" id="WP_185251110.1">
    <property type="nucleotide sequence ID" value="NZ_JACKXE010000001.1"/>
</dbReference>
<dbReference type="Pfam" id="PF12730">
    <property type="entry name" value="ABC2_membrane_4"/>
    <property type="match status" value="1"/>
</dbReference>
<dbReference type="PANTHER" id="PTHR37305">
    <property type="entry name" value="INTEGRAL MEMBRANE PROTEIN-RELATED"/>
    <property type="match status" value="1"/>
</dbReference>
<dbReference type="Proteomes" id="UP000523955">
    <property type="component" value="Unassembled WGS sequence"/>
</dbReference>
<feature type="transmembrane region" description="Helical" evidence="2">
    <location>
        <begin position="213"/>
        <end position="234"/>
    </location>
</feature>
<dbReference type="PANTHER" id="PTHR37305:SF1">
    <property type="entry name" value="MEMBRANE PROTEIN"/>
    <property type="match status" value="1"/>
</dbReference>
<name>A0A7X0V8Q3_9ACTN</name>
<sequence>MSAPAAAADVATRAPAAGAPRRPGRLAPLRWELRKLRAQQRARAVLIGSLLLPVVVVVVIHGQSRPPKDTLFGRFATDNGFALALLVLGFAAQWVIPLLTAVVAGDIFASEDQHGTWKTVLTRSTSRTDLFAAKTVTAAGFGVLVLVVLAASTIASSLLIVGHQPLLGLTGQTIPAGEALRLVTLSWATTVPPMLGFTCLAILLSVWSRNPAVGVAAPVVIGMVMQLVGALGGVEAVRPFLLTTPFEAWHGLLADPRFTGPLTEGLVTSAVWCAVSLGAAYLMLRRRDITGG</sequence>
<evidence type="ECO:0000256" key="2">
    <source>
        <dbReference type="SAM" id="Phobius"/>
    </source>
</evidence>
<gene>
    <name evidence="3" type="ORF">H5V45_00400</name>
</gene>
<feature type="transmembrane region" description="Helical" evidence="2">
    <location>
        <begin position="266"/>
        <end position="284"/>
    </location>
</feature>
<proteinExistence type="predicted"/>
<feature type="transmembrane region" description="Helical" evidence="2">
    <location>
        <begin position="182"/>
        <end position="206"/>
    </location>
</feature>
<reference evidence="3 4" key="1">
    <citation type="submission" date="2020-08" db="EMBL/GenBank/DDBJ databases">
        <authorList>
            <person name="Seo M.-J."/>
        </authorList>
    </citation>
    <scope>NUCLEOTIDE SEQUENCE [LARGE SCALE GENOMIC DNA]</scope>
    <source>
        <strain evidence="3 4">KIGAM211</strain>
    </source>
</reference>
<protein>
    <submittedName>
        <fullName evidence="3">ABC transporter permease</fullName>
    </submittedName>
</protein>
<feature type="transmembrane region" description="Helical" evidence="2">
    <location>
        <begin position="81"/>
        <end position="109"/>
    </location>
</feature>
<organism evidence="3 4">
    <name type="scientific">Nocardioides luti</name>
    <dbReference type="NCBI Taxonomy" id="2761101"/>
    <lineage>
        <taxon>Bacteria</taxon>
        <taxon>Bacillati</taxon>
        <taxon>Actinomycetota</taxon>
        <taxon>Actinomycetes</taxon>
        <taxon>Propionibacteriales</taxon>
        <taxon>Nocardioidaceae</taxon>
        <taxon>Nocardioides</taxon>
    </lineage>
</organism>
<feature type="region of interest" description="Disordered" evidence="1">
    <location>
        <begin position="1"/>
        <end position="22"/>
    </location>
</feature>
<evidence type="ECO:0000313" key="4">
    <source>
        <dbReference type="Proteomes" id="UP000523955"/>
    </source>
</evidence>
<dbReference type="EMBL" id="JACKXE010000001">
    <property type="protein sequence ID" value="MBB6625766.1"/>
    <property type="molecule type" value="Genomic_DNA"/>
</dbReference>
<comment type="caution">
    <text evidence="3">The sequence shown here is derived from an EMBL/GenBank/DDBJ whole genome shotgun (WGS) entry which is preliminary data.</text>
</comment>
<keyword evidence="2" id="KW-0472">Membrane</keyword>
<keyword evidence="4" id="KW-1185">Reference proteome</keyword>
<dbReference type="AlphaFoldDB" id="A0A7X0V8Q3"/>
<evidence type="ECO:0000256" key="1">
    <source>
        <dbReference type="SAM" id="MobiDB-lite"/>
    </source>
</evidence>
<feature type="transmembrane region" description="Helical" evidence="2">
    <location>
        <begin position="44"/>
        <end position="61"/>
    </location>
</feature>
<keyword evidence="2" id="KW-1133">Transmembrane helix</keyword>